<evidence type="ECO:0000313" key="8">
    <source>
        <dbReference type="Proteomes" id="UP000254869"/>
    </source>
</evidence>
<dbReference type="Gene3D" id="1.20.1720.10">
    <property type="entry name" value="Multidrug resistance protein D"/>
    <property type="match status" value="1"/>
</dbReference>
<dbReference type="EMBL" id="QQBC01000001">
    <property type="protein sequence ID" value="RDI69323.1"/>
    <property type="molecule type" value="Genomic_DNA"/>
</dbReference>
<dbReference type="GO" id="GO:0022857">
    <property type="term" value="F:transmembrane transporter activity"/>
    <property type="evidence" value="ECO:0007669"/>
    <property type="project" value="InterPro"/>
</dbReference>
<name>A0A370IF48_9NOCA</name>
<feature type="transmembrane region" description="Helical" evidence="5">
    <location>
        <begin position="63"/>
        <end position="82"/>
    </location>
</feature>
<feature type="transmembrane region" description="Helical" evidence="5">
    <location>
        <begin position="181"/>
        <end position="200"/>
    </location>
</feature>
<reference evidence="7 8" key="1">
    <citation type="submission" date="2018-07" db="EMBL/GenBank/DDBJ databases">
        <title>Genomic Encyclopedia of Type Strains, Phase IV (KMG-IV): sequencing the most valuable type-strain genomes for metagenomic binning, comparative biology and taxonomic classification.</title>
        <authorList>
            <person name="Goeker M."/>
        </authorList>
    </citation>
    <scope>NUCLEOTIDE SEQUENCE [LARGE SCALE GENOMIC DNA]</scope>
    <source>
        <strain evidence="7 8">DSM 44290</strain>
    </source>
</reference>
<evidence type="ECO:0000256" key="1">
    <source>
        <dbReference type="ARBA" id="ARBA00004651"/>
    </source>
</evidence>
<dbReference type="GO" id="GO:0005886">
    <property type="term" value="C:plasma membrane"/>
    <property type="evidence" value="ECO:0007669"/>
    <property type="project" value="UniProtKB-SubCell"/>
</dbReference>
<feature type="transmembrane region" description="Helical" evidence="5">
    <location>
        <begin position="351"/>
        <end position="371"/>
    </location>
</feature>
<dbReference type="PANTHER" id="PTHR42718:SF35">
    <property type="entry name" value="BLL0718 PROTEIN"/>
    <property type="match status" value="1"/>
</dbReference>
<feature type="transmembrane region" description="Helical" evidence="5">
    <location>
        <begin position="281"/>
        <end position="300"/>
    </location>
</feature>
<protein>
    <submittedName>
        <fullName evidence="7">MFS transporter</fullName>
    </submittedName>
</protein>
<dbReference type="InterPro" id="IPR011701">
    <property type="entry name" value="MFS"/>
</dbReference>
<evidence type="ECO:0000256" key="5">
    <source>
        <dbReference type="SAM" id="Phobius"/>
    </source>
</evidence>
<feature type="transmembrane region" description="Helical" evidence="5">
    <location>
        <begin position="417"/>
        <end position="435"/>
    </location>
</feature>
<dbReference type="CDD" id="cd17504">
    <property type="entry name" value="MFS_MMR_MDR_like"/>
    <property type="match status" value="1"/>
</dbReference>
<dbReference type="InterPro" id="IPR036259">
    <property type="entry name" value="MFS_trans_sf"/>
</dbReference>
<dbReference type="STRING" id="1210086.GCA_001613105_00714"/>
<evidence type="ECO:0000256" key="4">
    <source>
        <dbReference type="ARBA" id="ARBA00023136"/>
    </source>
</evidence>
<feature type="transmembrane region" description="Helical" evidence="5">
    <location>
        <begin position="320"/>
        <end position="339"/>
    </location>
</feature>
<organism evidence="7 8">
    <name type="scientific">Nocardia pseudobrasiliensis</name>
    <dbReference type="NCBI Taxonomy" id="45979"/>
    <lineage>
        <taxon>Bacteria</taxon>
        <taxon>Bacillati</taxon>
        <taxon>Actinomycetota</taxon>
        <taxon>Actinomycetes</taxon>
        <taxon>Mycobacteriales</taxon>
        <taxon>Nocardiaceae</taxon>
        <taxon>Nocardia</taxon>
    </lineage>
</organism>
<dbReference type="Pfam" id="PF07690">
    <property type="entry name" value="MFS_1"/>
    <property type="match status" value="1"/>
</dbReference>
<evidence type="ECO:0000256" key="3">
    <source>
        <dbReference type="ARBA" id="ARBA00022989"/>
    </source>
</evidence>
<sequence>MHAMCIVHIIASTVREIRVDRGRSGTGIVGVLALAGITAAVTQTLVVPLLGELPQLLHTSAANASWVVTATLLAGAVTTPMAGRLGDLYGKRRLLLISAVPLIVGSVVCALAGSLLPMLIGRGLQGMGMGIVPLGISALRDVLPAERLGSSIALLSASLGIGGALGLPIAAAVAQHSNWRVLFWATAVLSVAVAVAIWAVVPPTVVAAKGRFDPLGALGLGVALVCLLLGVSKGATWGWGSASIIGLFVAAVVVALVWGWWELRCSDPLVDLRVTARPQVLLTNAASLATGFAMYSASLILPQLLQLPTITGYGLGQSMLAMGLWMAPGGLVMMLVSPVGARLSAATTPKVTLSVGALVIALGYGASALLMGSTWGLLIAVCIINGGVGLAYGAMPALIMGAVPLSETASANSFNTLMRSIGTSVSAAVIGAVLAQMSTSLGGHSIPTESGFRTGLLIGSGIAVVAALIATTIPVRRAVPAVADQKDSPEGLVSVRD</sequence>
<dbReference type="Proteomes" id="UP000254869">
    <property type="component" value="Unassembled WGS sequence"/>
</dbReference>
<proteinExistence type="predicted"/>
<feature type="transmembrane region" description="Helical" evidence="5">
    <location>
        <begin position="212"/>
        <end position="231"/>
    </location>
</feature>
<dbReference type="PROSITE" id="PS50850">
    <property type="entry name" value="MFS"/>
    <property type="match status" value="1"/>
</dbReference>
<keyword evidence="8" id="KW-1185">Reference proteome</keyword>
<keyword evidence="3 5" id="KW-1133">Transmembrane helix</keyword>
<dbReference type="AlphaFoldDB" id="A0A370IF48"/>
<comment type="subcellular location">
    <subcellularLocation>
        <location evidence="1">Cell membrane</location>
        <topology evidence="1">Multi-pass membrane protein</topology>
    </subcellularLocation>
</comment>
<accession>A0A370IF48</accession>
<comment type="caution">
    <text evidence="7">The sequence shown here is derived from an EMBL/GenBank/DDBJ whole genome shotgun (WGS) entry which is preliminary data.</text>
</comment>
<dbReference type="Gene3D" id="1.20.1250.20">
    <property type="entry name" value="MFS general substrate transporter like domains"/>
    <property type="match status" value="1"/>
</dbReference>
<feature type="transmembrane region" description="Helical" evidence="5">
    <location>
        <begin position="28"/>
        <end position="51"/>
    </location>
</feature>
<evidence type="ECO:0000313" key="7">
    <source>
        <dbReference type="EMBL" id="RDI69323.1"/>
    </source>
</evidence>
<dbReference type="PANTHER" id="PTHR42718">
    <property type="entry name" value="MAJOR FACILITATOR SUPERFAMILY MULTIDRUG TRANSPORTER MFSC"/>
    <property type="match status" value="1"/>
</dbReference>
<feature type="transmembrane region" description="Helical" evidence="5">
    <location>
        <begin position="455"/>
        <end position="475"/>
    </location>
</feature>
<dbReference type="InterPro" id="IPR020846">
    <property type="entry name" value="MFS_dom"/>
</dbReference>
<feature type="transmembrane region" description="Helical" evidence="5">
    <location>
        <begin position="377"/>
        <end position="405"/>
    </location>
</feature>
<evidence type="ECO:0000256" key="2">
    <source>
        <dbReference type="ARBA" id="ARBA00022692"/>
    </source>
</evidence>
<feature type="transmembrane region" description="Helical" evidence="5">
    <location>
        <begin position="151"/>
        <end position="175"/>
    </location>
</feature>
<feature type="transmembrane region" description="Helical" evidence="5">
    <location>
        <begin position="94"/>
        <end position="113"/>
    </location>
</feature>
<dbReference type="SUPFAM" id="SSF103473">
    <property type="entry name" value="MFS general substrate transporter"/>
    <property type="match status" value="2"/>
</dbReference>
<keyword evidence="2 5" id="KW-0812">Transmembrane</keyword>
<evidence type="ECO:0000259" key="6">
    <source>
        <dbReference type="PROSITE" id="PS50850"/>
    </source>
</evidence>
<gene>
    <name evidence="7" type="ORF">DFR76_101861</name>
</gene>
<feature type="transmembrane region" description="Helical" evidence="5">
    <location>
        <begin position="237"/>
        <end position="261"/>
    </location>
</feature>
<feature type="domain" description="Major facilitator superfamily (MFS) profile" evidence="6">
    <location>
        <begin position="28"/>
        <end position="478"/>
    </location>
</feature>
<keyword evidence="4 5" id="KW-0472">Membrane</keyword>